<organism evidence="14 15">
    <name type="scientific">Azonexus hydrophilus</name>
    <dbReference type="NCBI Taxonomy" id="418702"/>
    <lineage>
        <taxon>Bacteria</taxon>
        <taxon>Pseudomonadati</taxon>
        <taxon>Pseudomonadota</taxon>
        <taxon>Betaproteobacteria</taxon>
        <taxon>Rhodocyclales</taxon>
        <taxon>Azonexaceae</taxon>
        <taxon>Azonexus</taxon>
    </lineage>
</organism>
<gene>
    <name evidence="14" type="primary">ampD</name>
    <name evidence="14" type="ORF">AADV58_05265</name>
</gene>
<evidence type="ECO:0000256" key="4">
    <source>
        <dbReference type="ARBA" id="ARBA00007553"/>
    </source>
</evidence>
<dbReference type="EMBL" id="CP151406">
    <property type="protein sequence ID" value="WZJ22560.1"/>
    <property type="molecule type" value="Genomic_DNA"/>
</dbReference>
<evidence type="ECO:0000313" key="14">
    <source>
        <dbReference type="EMBL" id="WZJ22560.1"/>
    </source>
</evidence>
<evidence type="ECO:0000256" key="11">
    <source>
        <dbReference type="ARBA" id="ARBA00039257"/>
    </source>
</evidence>
<keyword evidence="6" id="KW-0963">Cytoplasm</keyword>
<keyword evidence="9" id="KW-0862">Zinc</keyword>
<comment type="cofactor">
    <cofactor evidence="2">
        <name>Zn(2+)</name>
        <dbReference type="ChEBI" id="CHEBI:29105"/>
    </cofactor>
</comment>
<dbReference type="Gene3D" id="3.40.80.10">
    <property type="entry name" value="Peptidoglycan recognition protein-like"/>
    <property type="match status" value="1"/>
</dbReference>
<protein>
    <recommendedName>
        <fullName evidence="11">1,6-anhydro-N-acetylmuramyl-L-alanine amidase AmpD</fullName>
        <ecNumber evidence="5">3.5.1.28</ecNumber>
    </recommendedName>
    <alternativeName>
        <fullName evidence="12">N-acetylmuramoyl-L-alanine amidase</fullName>
    </alternativeName>
</protein>
<keyword evidence="10" id="KW-0961">Cell wall biogenesis/degradation</keyword>
<dbReference type="SMART" id="SM00644">
    <property type="entry name" value="Ami_2"/>
    <property type="match status" value="1"/>
</dbReference>
<evidence type="ECO:0000256" key="2">
    <source>
        <dbReference type="ARBA" id="ARBA00001947"/>
    </source>
</evidence>
<evidence type="ECO:0000256" key="7">
    <source>
        <dbReference type="ARBA" id="ARBA00022723"/>
    </source>
</evidence>
<evidence type="ECO:0000256" key="8">
    <source>
        <dbReference type="ARBA" id="ARBA00022801"/>
    </source>
</evidence>
<proteinExistence type="inferred from homology"/>
<dbReference type="RefSeq" id="WP_028995110.1">
    <property type="nucleotide sequence ID" value="NZ_CP151406.1"/>
</dbReference>
<name>A0ABZ2XMG3_9RHOO</name>
<sequence>MSWCDGGWWLAAERLDSPNFGERPPAAEVSLVVVHNISLPPGEFGGNWVEDFFLNRLDAGAHPYFAEIAGLQVSAHFYVRRDGRVVQFVGCDQRAWHAGRSAWCGRDNCNDYSVGIELEGCDELPFTDAQYAALWPLLDALRQRYPIAAVAGHSDIAPGRKSDPGPHFDWAALAARHPDLDLPPEVTA</sequence>
<accession>A0ABZ2XMG3</accession>
<evidence type="ECO:0000256" key="9">
    <source>
        <dbReference type="ARBA" id="ARBA00022833"/>
    </source>
</evidence>
<evidence type="ECO:0000256" key="5">
    <source>
        <dbReference type="ARBA" id="ARBA00011901"/>
    </source>
</evidence>
<evidence type="ECO:0000256" key="10">
    <source>
        <dbReference type="ARBA" id="ARBA00023316"/>
    </source>
</evidence>
<evidence type="ECO:0000256" key="6">
    <source>
        <dbReference type="ARBA" id="ARBA00022490"/>
    </source>
</evidence>
<dbReference type="Pfam" id="PF01510">
    <property type="entry name" value="Amidase_2"/>
    <property type="match status" value="1"/>
</dbReference>
<comment type="similarity">
    <text evidence="4">Belongs to the N-acetylmuramoyl-L-alanine amidase 2 family.</text>
</comment>
<dbReference type="EC" id="3.5.1.28" evidence="5"/>
<dbReference type="GO" id="GO:0008745">
    <property type="term" value="F:N-acetylmuramoyl-L-alanine amidase activity"/>
    <property type="evidence" value="ECO:0007669"/>
    <property type="project" value="UniProtKB-EC"/>
</dbReference>
<evidence type="ECO:0000313" key="15">
    <source>
        <dbReference type="Proteomes" id="UP001479520"/>
    </source>
</evidence>
<keyword evidence="15" id="KW-1185">Reference proteome</keyword>
<comment type="subcellular location">
    <subcellularLocation>
        <location evidence="3">Cytoplasm</location>
    </subcellularLocation>
</comment>
<keyword evidence="8 14" id="KW-0378">Hydrolase</keyword>
<feature type="domain" description="N-acetylmuramoyl-L-alanine amidase" evidence="13">
    <location>
        <begin position="17"/>
        <end position="165"/>
    </location>
</feature>
<evidence type="ECO:0000256" key="1">
    <source>
        <dbReference type="ARBA" id="ARBA00001561"/>
    </source>
</evidence>
<keyword evidence="7" id="KW-0479">Metal-binding</keyword>
<evidence type="ECO:0000259" key="13">
    <source>
        <dbReference type="SMART" id="SM00644"/>
    </source>
</evidence>
<dbReference type="InterPro" id="IPR036505">
    <property type="entry name" value="Amidase/PGRP_sf"/>
</dbReference>
<dbReference type="NCBIfam" id="NF008758">
    <property type="entry name" value="PRK11789.1"/>
    <property type="match status" value="1"/>
</dbReference>
<reference evidence="14 15" key="1">
    <citation type="submission" date="2024-04" db="EMBL/GenBank/DDBJ databases">
        <title>Dissimilatory iodate-reducing microorganisms contribute to the enrichment of iodine in groundwater.</title>
        <authorList>
            <person name="Jiang Z."/>
        </authorList>
    </citation>
    <scope>NUCLEOTIDE SEQUENCE [LARGE SCALE GENOMIC DNA]</scope>
    <source>
        <strain evidence="14 15">NCP973</strain>
    </source>
</reference>
<dbReference type="InterPro" id="IPR051206">
    <property type="entry name" value="NAMLAA_amidase_2"/>
</dbReference>
<dbReference type="PANTHER" id="PTHR30417">
    <property type="entry name" value="N-ACETYLMURAMOYL-L-ALANINE AMIDASE AMID"/>
    <property type="match status" value="1"/>
</dbReference>
<dbReference type="SUPFAM" id="SSF55846">
    <property type="entry name" value="N-acetylmuramoyl-L-alanine amidase-like"/>
    <property type="match status" value="1"/>
</dbReference>
<dbReference type="CDD" id="cd06583">
    <property type="entry name" value="PGRP"/>
    <property type="match status" value="1"/>
</dbReference>
<dbReference type="PANTHER" id="PTHR30417:SF4">
    <property type="entry name" value="1,6-ANHYDRO-N-ACETYLMURAMYL-L-ALANINE AMIDASE AMPD"/>
    <property type="match status" value="1"/>
</dbReference>
<dbReference type="Proteomes" id="UP001479520">
    <property type="component" value="Chromosome"/>
</dbReference>
<evidence type="ECO:0000256" key="3">
    <source>
        <dbReference type="ARBA" id="ARBA00004496"/>
    </source>
</evidence>
<dbReference type="InterPro" id="IPR002502">
    <property type="entry name" value="Amidase_domain"/>
</dbReference>
<comment type="catalytic activity">
    <reaction evidence="1">
        <text>Hydrolyzes the link between N-acetylmuramoyl residues and L-amino acid residues in certain cell-wall glycopeptides.</text>
        <dbReference type="EC" id="3.5.1.28"/>
    </reaction>
</comment>
<evidence type="ECO:0000256" key="12">
    <source>
        <dbReference type="ARBA" id="ARBA00042615"/>
    </source>
</evidence>